<comment type="caution">
    <text evidence="1">The sequence shown here is derived from an EMBL/GenBank/DDBJ whole genome shotgun (WGS) entry which is preliminary data.</text>
</comment>
<keyword evidence="2" id="KW-1185">Reference proteome</keyword>
<accession>A0A9N9FYT5</accession>
<protein>
    <submittedName>
        <fullName evidence="1">4672_t:CDS:1</fullName>
    </submittedName>
</protein>
<dbReference type="EMBL" id="CAJVPI010000716">
    <property type="protein sequence ID" value="CAG8565671.1"/>
    <property type="molecule type" value="Genomic_DNA"/>
</dbReference>
<evidence type="ECO:0000313" key="2">
    <source>
        <dbReference type="Proteomes" id="UP000789739"/>
    </source>
</evidence>
<sequence>MSKIFIYAHPEAFDRSKISSLKIYAIKRRRRVVSVSHMERCSLFIGSGVTNVITVDNRVDSPPSSSGYATKYNKVFCMSKCCNASTRLRKTVTLVRTFSRELSNSAGEYGRRSSVEVGQEIKKAHAPPARRRGAYLPMSRLVCPQQNANNNEGK</sequence>
<name>A0A9N9FYT5_9GLOM</name>
<dbReference type="AlphaFoldDB" id="A0A9N9FYT5"/>
<organism evidence="1 2">
    <name type="scientific">Paraglomus brasilianum</name>
    <dbReference type="NCBI Taxonomy" id="144538"/>
    <lineage>
        <taxon>Eukaryota</taxon>
        <taxon>Fungi</taxon>
        <taxon>Fungi incertae sedis</taxon>
        <taxon>Mucoromycota</taxon>
        <taxon>Glomeromycotina</taxon>
        <taxon>Glomeromycetes</taxon>
        <taxon>Paraglomerales</taxon>
        <taxon>Paraglomeraceae</taxon>
        <taxon>Paraglomus</taxon>
    </lineage>
</organism>
<proteinExistence type="predicted"/>
<dbReference type="Proteomes" id="UP000789739">
    <property type="component" value="Unassembled WGS sequence"/>
</dbReference>
<evidence type="ECO:0000313" key="1">
    <source>
        <dbReference type="EMBL" id="CAG8565671.1"/>
    </source>
</evidence>
<gene>
    <name evidence="1" type="ORF">PBRASI_LOCUS5827</name>
</gene>
<reference evidence="1" key="1">
    <citation type="submission" date="2021-06" db="EMBL/GenBank/DDBJ databases">
        <authorList>
            <person name="Kallberg Y."/>
            <person name="Tangrot J."/>
            <person name="Rosling A."/>
        </authorList>
    </citation>
    <scope>NUCLEOTIDE SEQUENCE</scope>
    <source>
        <strain evidence="1">BR232B</strain>
    </source>
</reference>